<evidence type="ECO:0000313" key="6">
    <source>
        <dbReference type="EMBL" id="KAF5729421.1"/>
    </source>
</evidence>
<dbReference type="OrthoDB" id="1600564at2759"/>
<dbReference type="InterPro" id="IPR036514">
    <property type="entry name" value="SGNH_hydro_sf"/>
</dbReference>
<dbReference type="InterPro" id="IPR001087">
    <property type="entry name" value="GDSL"/>
</dbReference>
<accession>A0A7J7C5L8</accession>
<dbReference type="Gene3D" id="3.40.50.1110">
    <property type="entry name" value="SGNH hydrolase"/>
    <property type="match status" value="1"/>
</dbReference>
<evidence type="ECO:0000256" key="5">
    <source>
        <dbReference type="SAM" id="SignalP"/>
    </source>
</evidence>
<keyword evidence="5" id="KW-0732">Signal</keyword>
<keyword evidence="3" id="KW-0442">Lipid degradation</keyword>
<dbReference type="PANTHER" id="PTHR46020">
    <property type="entry name" value="OSJNBB0059K02.9 PROTEIN"/>
    <property type="match status" value="1"/>
</dbReference>
<dbReference type="Pfam" id="PF00657">
    <property type="entry name" value="Lipase_GDSL"/>
    <property type="match status" value="1"/>
</dbReference>
<dbReference type="SUPFAM" id="SSF52266">
    <property type="entry name" value="SGNH hydrolase"/>
    <property type="match status" value="1"/>
</dbReference>
<proteinExistence type="inferred from homology"/>
<gene>
    <name evidence="6" type="ORF">HS088_TW21G01586</name>
</gene>
<keyword evidence="7" id="KW-1185">Reference proteome</keyword>
<dbReference type="AlphaFoldDB" id="A0A7J7C5L8"/>
<feature type="signal peptide" evidence="5">
    <location>
        <begin position="1"/>
        <end position="22"/>
    </location>
</feature>
<dbReference type="GO" id="GO:0016042">
    <property type="term" value="P:lipid catabolic process"/>
    <property type="evidence" value="ECO:0007669"/>
    <property type="project" value="UniProtKB-KW"/>
</dbReference>
<organism evidence="6 7">
    <name type="scientific">Tripterygium wilfordii</name>
    <name type="common">Thunder God vine</name>
    <dbReference type="NCBI Taxonomy" id="458696"/>
    <lineage>
        <taxon>Eukaryota</taxon>
        <taxon>Viridiplantae</taxon>
        <taxon>Streptophyta</taxon>
        <taxon>Embryophyta</taxon>
        <taxon>Tracheophyta</taxon>
        <taxon>Spermatophyta</taxon>
        <taxon>Magnoliopsida</taxon>
        <taxon>eudicotyledons</taxon>
        <taxon>Gunneridae</taxon>
        <taxon>Pentapetalae</taxon>
        <taxon>rosids</taxon>
        <taxon>fabids</taxon>
        <taxon>Celastrales</taxon>
        <taxon>Celastraceae</taxon>
        <taxon>Tripterygium</taxon>
    </lineage>
</organism>
<dbReference type="PANTHER" id="PTHR46020:SF4">
    <property type="entry name" value="OS04G0650200 PROTEIN"/>
    <property type="match status" value="1"/>
</dbReference>
<evidence type="ECO:0000256" key="3">
    <source>
        <dbReference type="ARBA" id="ARBA00022963"/>
    </source>
</evidence>
<dbReference type="EMBL" id="JAAARO010000021">
    <property type="protein sequence ID" value="KAF5729421.1"/>
    <property type="molecule type" value="Genomic_DNA"/>
</dbReference>
<dbReference type="InParanoid" id="A0A7J7C5L8"/>
<keyword evidence="2" id="KW-0378">Hydrolase</keyword>
<dbReference type="GO" id="GO:0016788">
    <property type="term" value="F:hydrolase activity, acting on ester bonds"/>
    <property type="evidence" value="ECO:0007669"/>
    <property type="project" value="InterPro"/>
</dbReference>
<evidence type="ECO:0000313" key="7">
    <source>
        <dbReference type="Proteomes" id="UP000593562"/>
    </source>
</evidence>
<evidence type="ECO:0000256" key="4">
    <source>
        <dbReference type="ARBA" id="ARBA00023098"/>
    </source>
</evidence>
<evidence type="ECO:0000256" key="1">
    <source>
        <dbReference type="ARBA" id="ARBA00008668"/>
    </source>
</evidence>
<reference evidence="6 7" key="1">
    <citation type="journal article" date="2020" name="Nat. Commun.">
        <title>Genome of Tripterygium wilfordii and identification of cytochrome P450 involved in triptolide biosynthesis.</title>
        <authorList>
            <person name="Tu L."/>
            <person name="Su P."/>
            <person name="Zhang Z."/>
            <person name="Gao L."/>
            <person name="Wang J."/>
            <person name="Hu T."/>
            <person name="Zhou J."/>
            <person name="Zhang Y."/>
            <person name="Zhao Y."/>
            <person name="Liu Y."/>
            <person name="Song Y."/>
            <person name="Tong Y."/>
            <person name="Lu Y."/>
            <person name="Yang J."/>
            <person name="Xu C."/>
            <person name="Jia M."/>
            <person name="Peters R.J."/>
            <person name="Huang L."/>
            <person name="Gao W."/>
        </authorList>
    </citation>
    <scope>NUCLEOTIDE SEQUENCE [LARGE SCALE GENOMIC DNA]</scope>
    <source>
        <strain evidence="7">cv. XIE 37</strain>
        <tissue evidence="6">Leaf</tissue>
    </source>
</reference>
<feature type="chain" id="PRO_5029663502" evidence="5">
    <location>
        <begin position="23"/>
        <end position="334"/>
    </location>
</feature>
<comment type="similarity">
    <text evidence="1">Belongs to the 'GDSL' lipolytic enzyme family.</text>
</comment>
<evidence type="ECO:0000256" key="2">
    <source>
        <dbReference type="ARBA" id="ARBA00022801"/>
    </source>
</evidence>
<dbReference type="Proteomes" id="UP000593562">
    <property type="component" value="Unassembled WGS sequence"/>
</dbReference>
<sequence length="334" mass="37007">MEFIVLLLLIFSLFNNIYSTEATDVKKLFVFGDSLVDVGNYDSDPRTPWLEPYGMTFPGKPAGRFSDGRVLSDNIASFLGIEAPIAFKKIESAEKSELQNGMSFACGGSGVFDTPNINPDAPKMSKQIDNLQKLLEQEKLYTKDDLQSSVALVNTGVNDYMDSQFSKKTQSWSELSASLIDQLVIDIKRIQDLGVPKVAVATVMPVGCAPSFNTKLDHKSCNEVVNKDVDLHNKNLKEAVQKLNKVEIIDVHGAMMSVLKRTEESLKFNPLKQCCGGIIPGGDTCGTVGKNKEKMYQVCENPKLSVFWDFVHPSQNGWELIYSVLKSDLNVLFT</sequence>
<protein>
    <submittedName>
        <fullName evidence="6">GDSL esterase/lipase</fullName>
    </submittedName>
</protein>
<keyword evidence="4" id="KW-0443">Lipid metabolism</keyword>
<comment type="caution">
    <text evidence="6">The sequence shown here is derived from an EMBL/GenBank/DDBJ whole genome shotgun (WGS) entry which is preliminary data.</text>
</comment>
<name>A0A7J7C5L8_TRIWF</name>